<dbReference type="OrthoDB" id="129082at2"/>
<dbReference type="AlphaFoldDB" id="A0A5C6LQA0"/>
<evidence type="ECO:0000259" key="2">
    <source>
        <dbReference type="Pfam" id="PF03779"/>
    </source>
</evidence>
<keyword evidence="4" id="KW-1185">Reference proteome</keyword>
<dbReference type="InterPro" id="IPR005530">
    <property type="entry name" value="SPW"/>
</dbReference>
<feature type="transmembrane region" description="Helical" evidence="1">
    <location>
        <begin position="92"/>
        <end position="110"/>
    </location>
</feature>
<proteinExistence type="predicted"/>
<evidence type="ECO:0000313" key="4">
    <source>
        <dbReference type="Proteomes" id="UP000318815"/>
    </source>
</evidence>
<keyword evidence="1" id="KW-0472">Membrane</keyword>
<evidence type="ECO:0000256" key="1">
    <source>
        <dbReference type="SAM" id="Phobius"/>
    </source>
</evidence>
<dbReference type="Proteomes" id="UP000318815">
    <property type="component" value="Unassembled WGS sequence"/>
</dbReference>
<keyword evidence="1" id="KW-1133">Transmembrane helix</keyword>
<feature type="domain" description="SPW repeat-containing integral membrane" evidence="2">
    <location>
        <begin position="9"/>
        <end position="108"/>
    </location>
</feature>
<accession>A0A5C6LQA0</accession>
<sequence>MPFISTKTHALLDYTSGILLVATPWVFAFHDGSAAHWTSVIYGIAILMVSVITNYEGGFLRMISMRTHLTIDVIAGLLLMTSPWLLGFADRIFLPHLIIGGFQLVIGLLTDRIPFQLGKEMSVRTAHHSK</sequence>
<evidence type="ECO:0000313" key="3">
    <source>
        <dbReference type="EMBL" id="TWV98736.1"/>
    </source>
</evidence>
<gene>
    <name evidence="3" type="ORF">FEF09_20100</name>
</gene>
<dbReference type="RefSeq" id="WP_146306764.1">
    <property type="nucleotide sequence ID" value="NZ_VOHS01000024.1"/>
</dbReference>
<protein>
    <recommendedName>
        <fullName evidence="2">SPW repeat-containing integral membrane domain-containing protein</fullName>
    </recommendedName>
</protein>
<feature type="transmembrane region" description="Helical" evidence="1">
    <location>
        <begin position="12"/>
        <end position="29"/>
    </location>
</feature>
<name>A0A5C6LQA0_9BACT</name>
<reference evidence="3 4" key="1">
    <citation type="submission" date="2019-08" db="EMBL/GenBank/DDBJ databases">
        <title>Whole genome sequencing of chitin degrading bacteria Chitinophaga pinensis YS16.</title>
        <authorList>
            <person name="Singh R.P."/>
            <person name="Manchanda G."/>
            <person name="Maurya I.K."/>
            <person name="Joshi N.K."/>
            <person name="Srivastava A.K."/>
        </authorList>
    </citation>
    <scope>NUCLEOTIDE SEQUENCE [LARGE SCALE GENOMIC DNA]</scope>
    <source>
        <strain evidence="3 4">YS-16</strain>
    </source>
</reference>
<keyword evidence="1" id="KW-0812">Transmembrane</keyword>
<organism evidence="3 4">
    <name type="scientific">Chitinophaga pinensis</name>
    <dbReference type="NCBI Taxonomy" id="79329"/>
    <lineage>
        <taxon>Bacteria</taxon>
        <taxon>Pseudomonadati</taxon>
        <taxon>Bacteroidota</taxon>
        <taxon>Chitinophagia</taxon>
        <taxon>Chitinophagales</taxon>
        <taxon>Chitinophagaceae</taxon>
        <taxon>Chitinophaga</taxon>
    </lineage>
</organism>
<feature type="transmembrane region" description="Helical" evidence="1">
    <location>
        <begin position="35"/>
        <end position="55"/>
    </location>
</feature>
<dbReference type="Pfam" id="PF03779">
    <property type="entry name" value="SPW"/>
    <property type="match status" value="1"/>
</dbReference>
<comment type="caution">
    <text evidence="3">The sequence shown here is derived from an EMBL/GenBank/DDBJ whole genome shotgun (WGS) entry which is preliminary data.</text>
</comment>
<feature type="transmembrane region" description="Helical" evidence="1">
    <location>
        <begin position="67"/>
        <end position="86"/>
    </location>
</feature>
<dbReference type="EMBL" id="VOHS01000024">
    <property type="protein sequence ID" value="TWV98736.1"/>
    <property type="molecule type" value="Genomic_DNA"/>
</dbReference>